<dbReference type="Pfam" id="PF05439">
    <property type="entry name" value="JTB"/>
    <property type="match status" value="1"/>
</dbReference>
<dbReference type="GO" id="GO:0005819">
    <property type="term" value="C:spindle"/>
    <property type="evidence" value="ECO:0007669"/>
    <property type="project" value="TreeGrafter"/>
</dbReference>
<dbReference type="GO" id="GO:0000281">
    <property type="term" value="P:mitotic cytokinesis"/>
    <property type="evidence" value="ECO:0007669"/>
    <property type="project" value="TreeGrafter"/>
</dbReference>
<dbReference type="GO" id="GO:0030496">
    <property type="term" value="C:midbody"/>
    <property type="evidence" value="ECO:0007669"/>
    <property type="project" value="TreeGrafter"/>
</dbReference>
<organism evidence="2 3">
    <name type="scientific">Dreissena polymorpha</name>
    <name type="common">Zebra mussel</name>
    <name type="synonym">Mytilus polymorpha</name>
    <dbReference type="NCBI Taxonomy" id="45954"/>
    <lineage>
        <taxon>Eukaryota</taxon>
        <taxon>Metazoa</taxon>
        <taxon>Spiralia</taxon>
        <taxon>Lophotrochozoa</taxon>
        <taxon>Mollusca</taxon>
        <taxon>Bivalvia</taxon>
        <taxon>Autobranchia</taxon>
        <taxon>Heteroconchia</taxon>
        <taxon>Euheterodonta</taxon>
        <taxon>Imparidentia</taxon>
        <taxon>Neoheterodontei</taxon>
        <taxon>Myida</taxon>
        <taxon>Dreissenoidea</taxon>
        <taxon>Dreissenidae</taxon>
        <taxon>Dreissena</taxon>
    </lineage>
</organism>
<evidence type="ECO:0000313" key="2">
    <source>
        <dbReference type="EMBL" id="KAH3781738.1"/>
    </source>
</evidence>
<accession>A0A9D4EM12</accession>
<reference evidence="2" key="1">
    <citation type="journal article" date="2019" name="bioRxiv">
        <title>The Genome of the Zebra Mussel, Dreissena polymorpha: A Resource for Invasive Species Research.</title>
        <authorList>
            <person name="McCartney M.A."/>
            <person name="Auch B."/>
            <person name="Kono T."/>
            <person name="Mallez S."/>
            <person name="Zhang Y."/>
            <person name="Obille A."/>
            <person name="Becker A."/>
            <person name="Abrahante J.E."/>
            <person name="Garbe J."/>
            <person name="Badalamenti J.P."/>
            <person name="Herman A."/>
            <person name="Mangelson H."/>
            <person name="Liachko I."/>
            <person name="Sullivan S."/>
            <person name="Sone E.D."/>
            <person name="Koren S."/>
            <person name="Silverstein K.A.T."/>
            <person name="Beckman K.B."/>
            <person name="Gohl D.M."/>
        </authorList>
    </citation>
    <scope>NUCLEOTIDE SEQUENCE</scope>
    <source>
        <strain evidence="2">Duluth1</strain>
        <tissue evidence="2">Whole animal</tissue>
    </source>
</reference>
<dbReference type="AlphaFoldDB" id="A0A9D4EM12"/>
<dbReference type="InterPro" id="IPR008657">
    <property type="entry name" value="JTB"/>
</dbReference>
<dbReference type="PANTHER" id="PTHR13041">
    <property type="entry name" value="JTB PROTEIN-RELATED"/>
    <property type="match status" value="1"/>
</dbReference>
<evidence type="ECO:0000256" key="1">
    <source>
        <dbReference type="SAM" id="Phobius"/>
    </source>
</evidence>
<reference evidence="2" key="2">
    <citation type="submission" date="2020-11" db="EMBL/GenBank/DDBJ databases">
        <authorList>
            <person name="McCartney M.A."/>
            <person name="Auch B."/>
            <person name="Kono T."/>
            <person name="Mallez S."/>
            <person name="Becker A."/>
            <person name="Gohl D.M."/>
            <person name="Silverstein K.A.T."/>
            <person name="Koren S."/>
            <person name="Bechman K.B."/>
            <person name="Herman A."/>
            <person name="Abrahante J.E."/>
            <person name="Garbe J."/>
        </authorList>
    </citation>
    <scope>NUCLEOTIDE SEQUENCE</scope>
    <source>
        <strain evidence="2">Duluth1</strain>
        <tissue evidence="2">Whole animal</tissue>
    </source>
</reference>
<keyword evidence="1" id="KW-0812">Transmembrane</keyword>
<evidence type="ECO:0000313" key="3">
    <source>
        <dbReference type="Proteomes" id="UP000828390"/>
    </source>
</evidence>
<dbReference type="GO" id="GO:0016020">
    <property type="term" value="C:membrane"/>
    <property type="evidence" value="ECO:0007669"/>
    <property type="project" value="InterPro"/>
</dbReference>
<dbReference type="Gene3D" id="3.30.720.220">
    <property type="match status" value="1"/>
</dbReference>
<feature type="transmembrane region" description="Helical" evidence="1">
    <location>
        <begin position="109"/>
        <end position="127"/>
    </location>
</feature>
<dbReference type="GO" id="GO:0005813">
    <property type="term" value="C:centrosome"/>
    <property type="evidence" value="ECO:0007669"/>
    <property type="project" value="TreeGrafter"/>
</dbReference>
<dbReference type="Proteomes" id="UP000828390">
    <property type="component" value="Unassembled WGS sequence"/>
</dbReference>
<protein>
    <recommendedName>
        <fullName evidence="4">Protein JTB</fullName>
    </recommendedName>
</protein>
<keyword evidence="1" id="KW-0472">Membrane</keyword>
<comment type="caution">
    <text evidence="2">The sequence shown here is derived from an EMBL/GenBank/DDBJ whole genome shotgun (WGS) entry which is preliminary data.</text>
</comment>
<dbReference type="EMBL" id="JAIWYP010000008">
    <property type="protein sequence ID" value="KAH3781738.1"/>
    <property type="molecule type" value="Genomic_DNA"/>
</dbReference>
<dbReference type="GO" id="GO:0005737">
    <property type="term" value="C:cytoplasm"/>
    <property type="evidence" value="ECO:0007669"/>
    <property type="project" value="TreeGrafter"/>
</dbReference>
<proteinExistence type="predicted"/>
<gene>
    <name evidence="2" type="ORF">DPMN_159642</name>
</gene>
<dbReference type="PANTHER" id="PTHR13041:SF3">
    <property type="entry name" value="PROTEIN JTB"/>
    <property type="match status" value="1"/>
</dbReference>
<dbReference type="OrthoDB" id="5971907at2759"/>
<keyword evidence="3" id="KW-1185">Reference proteome</keyword>
<keyword evidence="1" id="KW-1133">Transmembrane helix</keyword>
<feature type="transmembrane region" description="Helical" evidence="1">
    <location>
        <begin position="12"/>
        <end position="31"/>
    </location>
</feature>
<name>A0A9D4EM12_DREPO</name>
<sequence>MIEFCTRKRMVLTILILLSLTVITLFVEGHWSASHKLADINSATEEPEGRCRSKELKIISECSPCKPLEMEQTFCIKTGYQEKVQCGNDKNSTFSRSCKLDPWIQEKRFWMLEIATCIVGLLSYSVVKYRQGILDQQLLEKVNRQIAA</sequence>
<evidence type="ECO:0008006" key="4">
    <source>
        <dbReference type="Google" id="ProtNLM"/>
    </source>
</evidence>